<evidence type="ECO:0000256" key="3">
    <source>
        <dbReference type="ARBA" id="ARBA00004986"/>
    </source>
</evidence>
<dbReference type="NCBIfam" id="NF005656">
    <property type="entry name" value="PRK07431.1"/>
    <property type="match status" value="1"/>
</dbReference>
<dbReference type="GO" id="GO:0009090">
    <property type="term" value="P:homoserine biosynthetic process"/>
    <property type="evidence" value="ECO:0007669"/>
    <property type="project" value="TreeGrafter"/>
</dbReference>
<dbReference type="NCBIfam" id="NF005154">
    <property type="entry name" value="PRK06635.1-2"/>
    <property type="match status" value="1"/>
</dbReference>
<keyword evidence="12" id="KW-0067">ATP-binding</keyword>
<dbReference type="Gene3D" id="3.40.1160.10">
    <property type="entry name" value="Acetylglutamate kinase-like"/>
    <property type="match status" value="1"/>
</dbReference>
<evidence type="ECO:0000256" key="1">
    <source>
        <dbReference type="ARBA" id="ARBA00003121"/>
    </source>
</evidence>
<keyword evidence="7 17" id="KW-0028">Amino-acid biosynthesis</keyword>
<dbReference type="SUPFAM" id="SSF53633">
    <property type="entry name" value="Carbamate kinase-like"/>
    <property type="match status" value="1"/>
</dbReference>
<keyword evidence="13" id="KW-0220">Diaminopimelate biosynthesis</keyword>
<evidence type="ECO:0000256" key="4">
    <source>
        <dbReference type="ARBA" id="ARBA00005139"/>
    </source>
</evidence>
<keyword evidence="8 19" id="KW-0808">Transferase</keyword>
<feature type="domain" description="ACT" evidence="18">
    <location>
        <begin position="460"/>
        <end position="548"/>
    </location>
</feature>
<evidence type="ECO:0000256" key="6">
    <source>
        <dbReference type="ARBA" id="ARBA00013059"/>
    </source>
</evidence>
<dbReference type="GO" id="GO:0019877">
    <property type="term" value="P:diaminopimelate biosynthetic process"/>
    <property type="evidence" value="ECO:0007669"/>
    <property type="project" value="UniProtKB-KW"/>
</dbReference>
<dbReference type="GO" id="GO:0009089">
    <property type="term" value="P:lysine biosynthetic process via diaminopimelate"/>
    <property type="evidence" value="ECO:0007669"/>
    <property type="project" value="UniProtKB-UniPathway"/>
</dbReference>
<dbReference type="UniPathway" id="UPA00034">
    <property type="reaction ID" value="UER00015"/>
</dbReference>
<evidence type="ECO:0000259" key="18">
    <source>
        <dbReference type="PROSITE" id="PS51671"/>
    </source>
</evidence>
<comment type="similarity">
    <text evidence="5">Belongs to the aspartokinase family.</text>
</comment>
<keyword evidence="14" id="KW-0457">Lysine biosynthesis</keyword>
<evidence type="ECO:0000256" key="8">
    <source>
        <dbReference type="ARBA" id="ARBA00022679"/>
    </source>
</evidence>
<evidence type="ECO:0000256" key="15">
    <source>
        <dbReference type="ARBA" id="ARBA00047872"/>
    </source>
</evidence>
<dbReference type="NCBIfam" id="TIGR00657">
    <property type="entry name" value="asp_kinases"/>
    <property type="match status" value="1"/>
</dbReference>
<comment type="function">
    <text evidence="1">Catalyzes the phosphorylation of the beta-carboxyl group of aspartic acid with ATP to yield 4-phospho-L-aspartate, which is involved in the branched biosynthetic pathway leading to the biosynthesis of amino acids threonine, isoleucine and methionine.</text>
</comment>
<dbReference type="PROSITE" id="PS51671">
    <property type="entry name" value="ACT"/>
    <property type="match status" value="3"/>
</dbReference>
<dbReference type="CDD" id="cd04261">
    <property type="entry name" value="AAK_AKii-LysC-BS"/>
    <property type="match status" value="1"/>
</dbReference>
<comment type="catalytic activity">
    <reaction evidence="15">
        <text>L-aspartate + ATP = 4-phospho-L-aspartate + ADP</text>
        <dbReference type="Rhea" id="RHEA:23776"/>
        <dbReference type="ChEBI" id="CHEBI:29991"/>
        <dbReference type="ChEBI" id="CHEBI:30616"/>
        <dbReference type="ChEBI" id="CHEBI:57535"/>
        <dbReference type="ChEBI" id="CHEBI:456216"/>
        <dbReference type="EC" id="2.7.2.4"/>
    </reaction>
</comment>
<dbReference type="GO" id="GO:0009088">
    <property type="term" value="P:threonine biosynthetic process"/>
    <property type="evidence" value="ECO:0007669"/>
    <property type="project" value="UniProtKB-UniPathway"/>
</dbReference>
<dbReference type="FunFam" id="3.30.2130.10:FF:000001">
    <property type="entry name" value="Bifunctional aspartokinase/homoserine dehydrogenase"/>
    <property type="match status" value="2"/>
</dbReference>
<evidence type="ECO:0000256" key="16">
    <source>
        <dbReference type="ARBA" id="ARBA00063835"/>
    </source>
</evidence>
<dbReference type="InterPro" id="IPR045865">
    <property type="entry name" value="ACT-like_dom_sf"/>
</dbReference>
<dbReference type="NCBIfam" id="NF005155">
    <property type="entry name" value="PRK06635.1-4"/>
    <property type="match status" value="1"/>
</dbReference>
<dbReference type="SUPFAM" id="SSF55021">
    <property type="entry name" value="ACT-like"/>
    <property type="match status" value="4"/>
</dbReference>
<feature type="domain" description="ACT" evidence="18">
    <location>
        <begin position="285"/>
        <end position="364"/>
    </location>
</feature>
<keyword evidence="10" id="KW-0547">Nucleotide-binding</keyword>
<dbReference type="PROSITE" id="PS00324">
    <property type="entry name" value="ASPARTOKINASE"/>
    <property type="match status" value="1"/>
</dbReference>
<dbReference type="UniPathway" id="UPA00050">
    <property type="reaction ID" value="UER00461"/>
</dbReference>
<dbReference type="InterPro" id="IPR036393">
    <property type="entry name" value="AceGlu_kinase-like_sf"/>
</dbReference>
<evidence type="ECO:0000256" key="13">
    <source>
        <dbReference type="ARBA" id="ARBA00022915"/>
    </source>
</evidence>
<proteinExistence type="inferred from homology"/>
<dbReference type="Gene3D" id="3.30.2130.10">
    <property type="entry name" value="VC0802-like"/>
    <property type="match status" value="2"/>
</dbReference>
<feature type="domain" description="ACT" evidence="18">
    <location>
        <begin position="372"/>
        <end position="448"/>
    </location>
</feature>
<dbReference type="EC" id="2.7.2.4" evidence="6"/>
<keyword evidence="9" id="KW-0677">Repeat</keyword>
<dbReference type="InterPro" id="IPR054352">
    <property type="entry name" value="ACT_Aspartokinase"/>
</dbReference>
<evidence type="ECO:0000256" key="10">
    <source>
        <dbReference type="ARBA" id="ARBA00022741"/>
    </source>
</evidence>
<keyword evidence="11 19" id="KW-0418">Kinase</keyword>
<dbReference type="InterPro" id="IPR002912">
    <property type="entry name" value="ACT_dom"/>
</dbReference>
<organism evidence="19 20">
    <name type="scientific">Microcystis aeruginosa NIES-44</name>
    <dbReference type="NCBI Taxonomy" id="449439"/>
    <lineage>
        <taxon>Bacteria</taxon>
        <taxon>Bacillati</taxon>
        <taxon>Cyanobacteriota</taxon>
        <taxon>Cyanophyceae</taxon>
        <taxon>Oscillatoriophycideae</taxon>
        <taxon>Chroococcales</taxon>
        <taxon>Microcystaceae</taxon>
        <taxon>Microcystis</taxon>
    </lineage>
</organism>
<sequence>MNKDRKSLALTTMAVIVQKYGGTSVGSVERIQSVAQRVKNTVIAGNTVVVVVSAMGKTTDGLVNLAKQIAAEPSRREMDMLLSTGEQVTIALMSMALEEIGQPAISLTGAQVGIVTESEHSRARILEIKTDRLSRHLSEGKVVVVAGFQGVSDSDQLEITTLGRGGSDTSAVALAAALKADFCEIYTDVPGILTTDPRLVPEARLLDQITCDEMLELASLGAKVLHPRAVEIAKNFGVPLVVRSSWTEDPGTWVTSPAPKPRTLQGLELTKAVDAVEFEGNQAKISLLRVPDRPGIAARLFGEIAHQQVDVDLIIQSIHEGDSNDIAFTVMGNALKKAQSVAEAIAPVLRSHPTNTEEAEVIIESGAAKIAITGAGMIGRPGIAAQIFSTLAAAAINIEMISTSEVKVSCVIDEADGEKAIKVLCDAFQVEYSAKVAHCEIPKNLVPVRGVALDNNQAQMAIRNVPDRPGMAARIFSVLAAKNVSVDMIIQSQRCRIVDGIPRRDIAFTLPQADANSAQKILLELSESLGLQEVVVNNDVAKVSIVGSGMEGQPGVAARFFEALAKEKINILMIATSDIKISCVVNQEDGVRALQVVHAAFGLAGQGKIEVPA</sequence>
<dbReference type="CDD" id="cd04923">
    <property type="entry name" value="ACT_AK-LysC-DapG-like_2"/>
    <property type="match status" value="2"/>
</dbReference>
<comment type="subunit">
    <text evidence="16">Tetramer consisting of 2 isoforms Alpha (catalytic and regulation) and of a homodimer of 2 isoforms Beta (regulation).</text>
</comment>
<dbReference type="InterPro" id="IPR018042">
    <property type="entry name" value="Aspartate_kinase_CS"/>
</dbReference>
<dbReference type="FunFam" id="3.40.1160.10:FF:000002">
    <property type="entry name" value="Aspartokinase"/>
    <property type="match status" value="1"/>
</dbReference>
<evidence type="ECO:0000256" key="9">
    <source>
        <dbReference type="ARBA" id="ARBA00022737"/>
    </source>
</evidence>
<dbReference type="EMBL" id="BBPA01000039">
    <property type="protein sequence ID" value="GAL93393.1"/>
    <property type="molecule type" value="Genomic_DNA"/>
</dbReference>
<dbReference type="InterPro" id="IPR005260">
    <property type="entry name" value="Asp_kin_monofn"/>
</dbReference>
<evidence type="ECO:0000256" key="7">
    <source>
        <dbReference type="ARBA" id="ARBA00022605"/>
    </source>
</evidence>
<dbReference type="InterPro" id="IPR001048">
    <property type="entry name" value="Asp/Glu/Uridylate_kinase"/>
</dbReference>
<evidence type="ECO:0000256" key="2">
    <source>
        <dbReference type="ARBA" id="ARBA00004766"/>
    </source>
</evidence>
<dbReference type="Proteomes" id="UP000030321">
    <property type="component" value="Unassembled WGS sequence"/>
</dbReference>
<dbReference type="GO" id="GO:0005829">
    <property type="term" value="C:cytosol"/>
    <property type="evidence" value="ECO:0007669"/>
    <property type="project" value="TreeGrafter"/>
</dbReference>
<name>A0A0A1VV95_MICAE</name>
<dbReference type="GO" id="GO:0004072">
    <property type="term" value="F:aspartate kinase activity"/>
    <property type="evidence" value="ECO:0007669"/>
    <property type="project" value="UniProtKB-EC"/>
</dbReference>
<comment type="pathway">
    <text evidence="4 17">Amino-acid biosynthesis; L-threonine biosynthesis; L-threonine from L-aspartate: step 1/5.</text>
</comment>
<comment type="pathway">
    <text evidence="3 17">Amino-acid biosynthesis; L-methionine biosynthesis via de novo pathway; L-homoserine from L-aspartate: step 1/3.</text>
</comment>
<dbReference type="Pfam" id="PF01842">
    <property type="entry name" value="ACT"/>
    <property type="match status" value="1"/>
</dbReference>
<dbReference type="PANTHER" id="PTHR21499">
    <property type="entry name" value="ASPARTATE KINASE"/>
    <property type="match status" value="1"/>
</dbReference>
<dbReference type="CDD" id="cd04913">
    <property type="entry name" value="ACT_AKii-LysC-BS-like_1"/>
    <property type="match status" value="2"/>
</dbReference>
<evidence type="ECO:0000256" key="11">
    <source>
        <dbReference type="ARBA" id="ARBA00022777"/>
    </source>
</evidence>
<dbReference type="AlphaFoldDB" id="A0A0A1VV95"/>
<gene>
    <name evidence="19" type="ORF">N44_02080</name>
</gene>
<dbReference type="PANTHER" id="PTHR21499:SF3">
    <property type="entry name" value="ASPARTOKINASE"/>
    <property type="match status" value="1"/>
</dbReference>
<dbReference type="Pfam" id="PF00696">
    <property type="entry name" value="AA_kinase"/>
    <property type="match status" value="1"/>
</dbReference>
<comment type="caution">
    <text evidence="19">The sequence shown here is derived from an EMBL/GenBank/DDBJ whole genome shotgun (WGS) entry which is preliminary data.</text>
</comment>
<dbReference type="InterPro" id="IPR001341">
    <property type="entry name" value="Asp_kinase"/>
</dbReference>
<comment type="pathway">
    <text evidence="2 17">Amino-acid biosynthesis; L-lysine biosynthesis via DAP pathway; (S)-tetrahydrodipicolinate from L-aspartate: step 1/4.</text>
</comment>
<protein>
    <recommendedName>
        <fullName evidence="6">aspartate kinase</fullName>
        <ecNumber evidence="6">2.7.2.4</ecNumber>
    </recommendedName>
</protein>
<reference evidence="20" key="1">
    <citation type="journal article" date="2015" name="Genome">
        <title>Whole Genome Sequence of the Non-Microcystin-Producing Microcystis aeruginosa Strain NIES-44.</title>
        <authorList>
            <person name="Okano K."/>
            <person name="Miyata N."/>
            <person name="Ozaki Y."/>
        </authorList>
    </citation>
    <scope>NUCLEOTIDE SEQUENCE [LARGE SCALE GENOMIC DNA]</scope>
    <source>
        <strain evidence="20">NIES-44</strain>
    </source>
</reference>
<accession>A0A0A1VV95</accession>
<evidence type="ECO:0000256" key="17">
    <source>
        <dbReference type="RuleBase" id="RU004249"/>
    </source>
</evidence>
<evidence type="ECO:0000313" key="19">
    <source>
        <dbReference type="EMBL" id="GAL93393.1"/>
    </source>
</evidence>
<evidence type="ECO:0000313" key="20">
    <source>
        <dbReference type="Proteomes" id="UP000030321"/>
    </source>
</evidence>
<dbReference type="NCBIfam" id="TIGR00656">
    <property type="entry name" value="asp_kin_monofn"/>
    <property type="match status" value="1"/>
</dbReference>
<dbReference type="InterPro" id="IPR041740">
    <property type="entry name" value="AKii-LysC-BS"/>
</dbReference>
<dbReference type="UniPathway" id="UPA00051">
    <property type="reaction ID" value="UER00462"/>
</dbReference>
<evidence type="ECO:0000256" key="5">
    <source>
        <dbReference type="ARBA" id="ARBA00010122"/>
    </source>
</evidence>
<evidence type="ECO:0000256" key="12">
    <source>
        <dbReference type="ARBA" id="ARBA00022840"/>
    </source>
</evidence>
<dbReference type="GO" id="GO:0005524">
    <property type="term" value="F:ATP binding"/>
    <property type="evidence" value="ECO:0007669"/>
    <property type="project" value="UniProtKB-KW"/>
</dbReference>
<dbReference type="Pfam" id="PF22468">
    <property type="entry name" value="ACT_9"/>
    <property type="match status" value="3"/>
</dbReference>
<evidence type="ECO:0000256" key="14">
    <source>
        <dbReference type="ARBA" id="ARBA00023154"/>
    </source>
</evidence>